<dbReference type="AlphaFoldDB" id="A0A849XT29"/>
<proteinExistence type="predicted"/>
<reference evidence="1 2" key="2">
    <citation type="submission" date="2020-07" db="EMBL/GenBank/DDBJ databases">
        <title>Bacterial metabolism rescues the inhibition of intestinal drug absorption by food and drug additives.</title>
        <authorList>
            <person name="Zou L."/>
            <person name="Spanogiannopoulos P."/>
            <person name="Chien H.-C."/>
            <person name="Pieper L.M."/>
            <person name="Cai W."/>
            <person name="Khuri N."/>
            <person name="Pottel J."/>
            <person name="Vora B."/>
            <person name="Ni Z."/>
            <person name="Tsakalozou E."/>
            <person name="Zhang W."/>
            <person name="Shoichet B.K."/>
            <person name="Giacomini K.M."/>
            <person name="Turnbaugh P.J."/>
        </authorList>
    </citation>
    <scope>NUCLEOTIDE SEQUENCE [LARGE SCALE GENOMIC DNA]</scope>
    <source>
        <strain evidence="1 2">F22</strain>
    </source>
</reference>
<feature type="non-terminal residue" evidence="1">
    <location>
        <position position="79"/>
    </location>
</feature>
<accession>A0A849XT29</accession>
<organism evidence="1 2">
    <name type="scientific">Coprococcus comes</name>
    <dbReference type="NCBI Taxonomy" id="410072"/>
    <lineage>
        <taxon>Bacteria</taxon>
        <taxon>Bacillati</taxon>
        <taxon>Bacillota</taxon>
        <taxon>Clostridia</taxon>
        <taxon>Lachnospirales</taxon>
        <taxon>Lachnospiraceae</taxon>
        <taxon>Coprococcus</taxon>
    </lineage>
</organism>
<evidence type="ECO:0000313" key="1">
    <source>
        <dbReference type="EMBL" id="NUN87058.1"/>
    </source>
</evidence>
<dbReference type="EMBL" id="JABWDC010000041">
    <property type="protein sequence ID" value="NUN87058.1"/>
    <property type="molecule type" value="Genomic_DNA"/>
</dbReference>
<gene>
    <name evidence="1" type="ORF">HUU93_10705</name>
</gene>
<comment type="caution">
    <text evidence="1">The sequence shown here is derived from an EMBL/GenBank/DDBJ whole genome shotgun (WGS) entry which is preliminary data.</text>
</comment>
<reference evidence="1 2" key="1">
    <citation type="submission" date="2020-04" db="EMBL/GenBank/DDBJ databases">
        <authorList>
            <person name="Pieper L."/>
        </authorList>
    </citation>
    <scope>NUCLEOTIDE SEQUENCE [LARGE SCALE GENOMIC DNA]</scope>
    <source>
        <strain evidence="1 2">F22</strain>
    </source>
</reference>
<name>A0A849XT29_9FIRM</name>
<sequence length="79" mass="9248">MMGVKRVYVEKKPEFAVQAKELRHEVKSYLGIKTVKNVRVLIRYDVENLSDATFERACNGVFAEPPVDVLYREDFPREE</sequence>
<evidence type="ECO:0000313" key="2">
    <source>
        <dbReference type="Proteomes" id="UP000554488"/>
    </source>
</evidence>
<protein>
    <submittedName>
        <fullName evidence="1">Uncharacterized protein</fullName>
    </submittedName>
</protein>
<dbReference type="RefSeq" id="WP_175305898.1">
    <property type="nucleotide sequence ID" value="NZ_JABWDC010000041.1"/>
</dbReference>
<dbReference type="Proteomes" id="UP000554488">
    <property type="component" value="Unassembled WGS sequence"/>
</dbReference>